<accession>A0ACC0XM03</accession>
<name>A0ACC0XM03_9ROSI</name>
<keyword evidence="2" id="KW-1185">Reference proteome</keyword>
<dbReference type="EMBL" id="CM047746">
    <property type="protein sequence ID" value="KAJ0020071.1"/>
    <property type="molecule type" value="Genomic_DNA"/>
</dbReference>
<evidence type="ECO:0000313" key="2">
    <source>
        <dbReference type="Proteomes" id="UP001163603"/>
    </source>
</evidence>
<gene>
    <name evidence="1" type="ORF">Pint_31031</name>
</gene>
<dbReference type="Proteomes" id="UP001163603">
    <property type="component" value="Chromosome 11"/>
</dbReference>
<protein>
    <submittedName>
        <fullName evidence="1">Uncharacterized protein</fullName>
    </submittedName>
</protein>
<comment type="caution">
    <text evidence="1">The sequence shown here is derived from an EMBL/GenBank/DDBJ whole genome shotgun (WGS) entry which is preliminary data.</text>
</comment>
<evidence type="ECO:0000313" key="1">
    <source>
        <dbReference type="EMBL" id="KAJ0020071.1"/>
    </source>
</evidence>
<proteinExistence type="predicted"/>
<organism evidence="1 2">
    <name type="scientific">Pistacia integerrima</name>
    <dbReference type="NCBI Taxonomy" id="434235"/>
    <lineage>
        <taxon>Eukaryota</taxon>
        <taxon>Viridiplantae</taxon>
        <taxon>Streptophyta</taxon>
        <taxon>Embryophyta</taxon>
        <taxon>Tracheophyta</taxon>
        <taxon>Spermatophyta</taxon>
        <taxon>Magnoliopsida</taxon>
        <taxon>eudicotyledons</taxon>
        <taxon>Gunneridae</taxon>
        <taxon>Pentapetalae</taxon>
        <taxon>rosids</taxon>
        <taxon>malvids</taxon>
        <taxon>Sapindales</taxon>
        <taxon>Anacardiaceae</taxon>
        <taxon>Pistacia</taxon>
    </lineage>
</organism>
<sequence>MKEIREISKENLERKLRNFLQEQRYLLVLDDVWQKETWESLKRAFPDKKNGSRVIITTREKEVAQRSDEKTYAHALQLLSPEESWQLFSKKAFQNVNIVDDGLKKLGEEMLQKKKPPKWRAVYDSIRRHLIDDSNQIKYLLALSFDDLPYKLKLCFFYMGLFPEDFEIDVEKLIRLLVAEGCGLFDKVD</sequence>
<reference evidence="2" key="1">
    <citation type="journal article" date="2023" name="G3 (Bethesda)">
        <title>Genome assembly and association tests identify interacting loci associated with vigor, precocity, and sex in interspecific pistachio rootstocks.</title>
        <authorList>
            <person name="Palmer W."/>
            <person name="Jacygrad E."/>
            <person name="Sagayaradj S."/>
            <person name="Cavanaugh K."/>
            <person name="Han R."/>
            <person name="Bertier L."/>
            <person name="Beede B."/>
            <person name="Kafkas S."/>
            <person name="Golino D."/>
            <person name="Preece J."/>
            <person name="Michelmore R."/>
        </authorList>
    </citation>
    <scope>NUCLEOTIDE SEQUENCE [LARGE SCALE GENOMIC DNA]</scope>
</reference>